<gene>
    <name evidence="1" type="ORF">PN36_34660</name>
</gene>
<reference evidence="1 2" key="1">
    <citation type="journal article" date="2016" name="Front. Microbiol.">
        <title>Single-Cell (Meta-)Genomics of a Dimorphic Candidatus Thiomargarita nelsonii Reveals Genomic Plasticity.</title>
        <authorList>
            <person name="Flood B.E."/>
            <person name="Fliss P."/>
            <person name="Jones D.S."/>
            <person name="Dick G.J."/>
            <person name="Jain S."/>
            <person name="Kaster A.K."/>
            <person name="Winkel M."/>
            <person name="Mussmann M."/>
            <person name="Bailey J."/>
        </authorList>
    </citation>
    <scope>NUCLEOTIDE SEQUENCE [LARGE SCALE GENOMIC DNA]</scope>
    <source>
        <strain evidence="1">Hydrate Ridge</strain>
    </source>
</reference>
<comment type="caution">
    <text evidence="1">The sequence shown here is derived from an EMBL/GenBank/DDBJ whole genome shotgun (WGS) entry which is preliminary data.</text>
</comment>
<dbReference type="Proteomes" id="UP000030428">
    <property type="component" value="Unassembled WGS sequence"/>
</dbReference>
<accession>A0A4E0RCD1</accession>
<dbReference type="AlphaFoldDB" id="A0A4E0RCD1"/>
<evidence type="ECO:0000313" key="1">
    <source>
        <dbReference type="EMBL" id="TGO01896.1"/>
    </source>
</evidence>
<name>A0A4E0RCD1_9GAMM</name>
<dbReference type="EMBL" id="JSZA02000390">
    <property type="protein sequence ID" value="TGO01896.1"/>
    <property type="molecule type" value="Genomic_DNA"/>
</dbReference>
<keyword evidence="2" id="KW-1185">Reference proteome</keyword>
<organism evidence="1 2">
    <name type="scientific">Candidatus Thiomargarita nelsonii</name>
    <dbReference type="NCBI Taxonomy" id="1003181"/>
    <lineage>
        <taxon>Bacteria</taxon>
        <taxon>Pseudomonadati</taxon>
        <taxon>Pseudomonadota</taxon>
        <taxon>Gammaproteobacteria</taxon>
        <taxon>Thiotrichales</taxon>
        <taxon>Thiotrichaceae</taxon>
        <taxon>Thiomargarita</taxon>
    </lineage>
</organism>
<sequence>MLDLNTSLKYQPDSRGNRITAEYTGNLLTRLSHNTGQFLQLSYNGAHIETITEHTGTLSVSFSSMPLS</sequence>
<protein>
    <submittedName>
        <fullName evidence="1">Uncharacterized protein</fullName>
    </submittedName>
</protein>
<evidence type="ECO:0000313" key="2">
    <source>
        <dbReference type="Proteomes" id="UP000030428"/>
    </source>
</evidence>
<proteinExistence type="predicted"/>